<dbReference type="EMBL" id="VBQZ03000142">
    <property type="protein sequence ID" value="MXQ95653.1"/>
    <property type="molecule type" value="Genomic_DNA"/>
</dbReference>
<evidence type="ECO:0000256" key="2">
    <source>
        <dbReference type="ARBA" id="ARBA00022692"/>
    </source>
</evidence>
<evidence type="ECO:0000256" key="1">
    <source>
        <dbReference type="ARBA" id="ARBA00022475"/>
    </source>
</evidence>
<keyword evidence="1" id="KW-1003">Cell membrane</keyword>
<feature type="region of interest" description="Disordered" evidence="9">
    <location>
        <begin position="486"/>
        <end position="511"/>
    </location>
</feature>
<evidence type="ECO:0000256" key="4">
    <source>
        <dbReference type="ARBA" id="ARBA00023136"/>
    </source>
</evidence>
<name>A0A6B0S9A1_9CETA</name>
<keyword evidence="11" id="KW-1185">Reference proteome</keyword>
<comment type="caution">
    <text evidence="10">The sequence shown here is derived from an EMBL/GenBank/DDBJ whole genome shotgun (WGS) entry which is preliminary data.</text>
</comment>
<evidence type="ECO:0000313" key="11">
    <source>
        <dbReference type="Proteomes" id="UP000322234"/>
    </source>
</evidence>
<sequence length="856" mass="98582">MLTRLYNIKKACGDPKAKPSYLIDKNLESAVKFIVRKFPAVETRNNNQQLAQLQKEKSEILKNLALYYFTFVDVMEFKTVNFDLTKNYLDLIITYTTLMILLSRIEERKAIIGLYNYAHEMTHGASDREYPRLGQMIVDYENPLKKMMEEFVPHSKMPCEYLSLDAMEKWIIFGFILCHGILNTDATALNLWKLALQSSSCLSLFRDEVFHIHKAAEDLFVNIRGYNKRINDIRECKEAAVSHAGSMHRERRKFLRSALKELATVLSDQPGLLGPKALFVFMALSFARDEIIWLLRHADNMPKKSADDFIDKHIAELIFYMEELRAHVRKYGPVMQRYYVQYLSGFDAVVLNELVQNLSVCPEDESIIMSSFVNTMTSLSVKQVEDGEVFDFRGMRLDWFRLQLVEVFIELMATTGSSLYFKTDEREADENSVRHHIGDRSLSLCNMFLDEMAKQARNLITDICTEQCTLSDQLLPKHCAKTISQAVNKKSKKQTGKKGEPEREKPGVESMRKNRLVVTNLDKLHTALSELCFSINYVPNMVVWEHTFTPREYLTSHLEIRFTKSIVGMTMYNQATQEIAKPSELLTSVRAYMTVLQSIENYVQIDITRVFNNVLLQQTQHLDSHGEPTITSLYTNWYLETLLRQVSNGHIAYFPAMKAFVNLPTENELTFNAEEYSDISEMRSLSELLGPYGMKFLSESLMWHISSQVAELKVAMNVYELSSAAGLPCEIDPALVVALSSQKSENISPEEEYKIACLLMVFVAVSLPTLASNVMSQYSPAIEAFLRASTLQRGYYTRKARLLMYYFLVEITTFPPTEEAVLGGQNKEELDGYRAFHSLFQWRRKREYASNCDSFY</sequence>
<dbReference type="PANTHER" id="PTHR12093:SF11">
    <property type="entry name" value="NCK-ASSOCIATED PROTEIN 1"/>
    <property type="match status" value="1"/>
</dbReference>
<dbReference type="Proteomes" id="UP000322234">
    <property type="component" value="Unassembled WGS sequence"/>
</dbReference>
<evidence type="ECO:0000256" key="3">
    <source>
        <dbReference type="ARBA" id="ARBA00022989"/>
    </source>
</evidence>
<comment type="similarity">
    <text evidence="7">Belongs to the HEM-1/HEM-2 family.</text>
</comment>
<proteinExistence type="inferred from homology"/>
<evidence type="ECO:0000256" key="9">
    <source>
        <dbReference type="SAM" id="MobiDB-lite"/>
    </source>
</evidence>
<feature type="compositionally biased region" description="Basic and acidic residues" evidence="9">
    <location>
        <begin position="497"/>
        <end position="511"/>
    </location>
</feature>
<dbReference type="GO" id="GO:0030866">
    <property type="term" value="P:cortical actin cytoskeleton organization"/>
    <property type="evidence" value="ECO:0007669"/>
    <property type="project" value="TreeGrafter"/>
</dbReference>
<evidence type="ECO:0000256" key="6">
    <source>
        <dbReference type="ARBA" id="ARBA00037839"/>
    </source>
</evidence>
<dbReference type="AlphaFoldDB" id="A0A6B0S9A1"/>
<dbReference type="GO" id="GO:0031209">
    <property type="term" value="C:SCAR complex"/>
    <property type="evidence" value="ECO:0007669"/>
    <property type="project" value="TreeGrafter"/>
</dbReference>
<dbReference type="GO" id="GO:0016477">
    <property type="term" value="P:cell migration"/>
    <property type="evidence" value="ECO:0007669"/>
    <property type="project" value="TreeGrafter"/>
</dbReference>
<comment type="subcellular location">
    <subcellularLocation>
        <location evidence="6">Cell projection</location>
        <location evidence="6">Lamellipodium membrane</location>
        <topology evidence="6">Single-pass membrane protein</topology>
        <orientation evidence="6">Cytoplasmic side</orientation>
    </subcellularLocation>
</comment>
<reference evidence="10" key="1">
    <citation type="submission" date="2019-10" db="EMBL/GenBank/DDBJ databases">
        <title>The sequence and de novo assembly of the wild yak genome.</title>
        <authorList>
            <person name="Liu Y."/>
        </authorList>
    </citation>
    <scope>NUCLEOTIDE SEQUENCE [LARGE SCALE GENOMIC DNA]</scope>
    <source>
        <strain evidence="10">WY2019</strain>
    </source>
</reference>
<dbReference type="Pfam" id="PF09735">
    <property type="entry name" value="Nckap1"/>
    <property type="match status" value="2"/>
</dbReference>
<keyword evidence="2" id="KW-0812">Transmembrane</keyword>
<dbReference type="GO" id="GO:0030031">
    <property type="term" value="P:cell projection assembly"/>
    <property type="evidence" value="ECO:0007669"/>
    <property type="project" value="TreeGrafter"/>
</dbReference>
<evidence type="ECO:0000256" key="8">
    <source>
        <dbReference type="ARBA" id="ARBA00039689"/>
    </source>
</evidence>
<evidence type="ECO:0000313" key="10">
    <source>
        <dbReference type="EMBL" id="MXQ95653.1"/>
    </source>
</evidence>
<keyword evidence="4" id="KW-0472">Membrane</keyword>
<organism evidence="10 11">
    <name type="scientific">Bos mutus</name>
    <name type="common">wild yak</name>
    <dbReference type="NCBI Taxonomy" id="72004"/>
    <lineage>
        <taxon>Eukaryota</taxon>
        <taxon>Metazoa</taxon>
        <taxon>Chordata</taxon>
        <taxon>Craniata</taxon>
        <taxon>Vertebrata</taxon>
        <taxon>Euteleostomi</taxon>
        <taxon>Mammalia</taxon>
        <taxon>Eutheria</taxon>
        <taxon>Laurasiatheria</taxon>
        <taxon>Artiodactyla</taxon>
        <taxon>Ruminantia</taxon>
        <taxon>Pecora</taxon>
        <taxon>Bovidae</taxon>
        <taxon>Bovinae</taxon>
        <taxon>Bos</taxon>
    </lineage>
</organism>
<evidence type="ECO:0000256" key="7">
    <source>
        <dbReference type="ARBA" id="ARBA00037947"/>
    </source>
</evidence>
<protein>
    <recommendedName>
        <fullName evidence="8">Nck-associated protein 1</fullName>
    </recommendedName>
</protein>
<accession>A0A6B0S9A1</accession>
<keyword evidence="5" id="KW-0966">Cell projection</keyword>
<keyword evidence="3" id="KW-1133">Transmembrane helix</keyword>
<gene>
    <name evidence="10" type="ORF">E5288_WYG010808</name>
</gene>
<evidence type="ECO:0000256" key="5">
    <source>
        <dbReference type="ARBA" id="ARBA00023273"/>
    </source>
</evidence>
<dbReference type="GO" id="GO:0048812">
    <property type="term" value="P:neuron projection morphogenesis"/>
    <property type="evidence" value="ECO:0007669"/>
    <property type="project" value="TreeGrafter"/>
</dbReference>
<dbReference type="InterPro" id="IPR019137">
    <property type="entry name" value="Nck-associated_protein-1"/>
</dbReference>
<dbReference type="GO" id="GO:0031258">
    <property type="term" value="C:lamellipodium membrane"/>
    <property type="evidence" value="ECO:0007669"/>
    <property type="project" value="UniProtKB-SubCell"/>
</dbReference>
<dbReference type="PANTHER" id="PTHR12093">
    <property type="entry name" value="NCK-ASSOCIATED PROTEIN 1"/>
    <property type="match status" value="1"/>
</dbReference>